<name>A0A926EFJ6_9FIRM</name>
<proteinExistence type="predicted"/>
<dbReference type="RefSeq" id="WP_177670215.1">
    <property type="nucleotide sequence ID" value="NZ_JACRSY010000004.1"/>
</dbReference>
<evidence type="ECO:0000313" key="2">
    <source>
        <dbReference type="EMBL" id="MBC8578609.1"/>
    </source>
</evidence>
<keyword evidence="3" id="KW-1185">Reference proteome</keyword>
<dbReference type="InterPro" id="IPR011437">
    <property type="entry name" value="DUF1540"/>
</dbReference>
<accession>A0A926EFJ6</accession>
<protein>
    <submittedName>
        <fullName evidence="2">DUF1540 domain-containing protein</fullName>
    </submittedName>
</protein>
<dbReference type="Proteomes" id="UP000655830">
    <property type="component" value="Unassembled WGS sequence"/>
</dbReference>
<dbReference type="AlphaFoldDB" id="A0A926EFJ6"/>
<feature type="domain" description="DUF1540" evidence="1">
    <location>
        <begin position="6"/>
        <end position="43"/>
    </location>
</feature>
<dbReference type="Pfam" id="PF07561">
    <property type="entry name" value="DUF1540"/>
    <property type="match status" value="2"/>
</dbReference>
<gene>
    <name evidence="2" type="ORF">H8718_03585</name>
</gene>
<organism evidence="2 3">
    <name type="scientific">Zhenhengia yiwuensis</name>
    <dbReference type="NCBI Taxonomy" id="2763666"/>
    <lineage>
        <taxon>Bacteria</taxon>
        <taxon>Bacillati</taxon>
        <taxon>Bacillota</taxon>
        <taxon>Clostridia</taxon>
        <taxon>Lachnospirales</taxon>
        <taxon>Lachnospiraceae</taxon>
        <taxon>Zhenhengia</taxon>
    </lineage>
</organism>
<reference evidence="2" key="1">
    <citation type="submission" date="2020-08" db="EMBL/GenBank/DDBJ databases">
        <title>Genome public.</title>
        <authorList>
            <person name="Liu C."/>
            <person name="Sun Q."/>
        </authorList>
    </citation>
    <scope>NUCLEOTIDE SEQUENCE</scope>
    <source>
        <strain evidence="2">NSJ-12</strain>
    </source>
</reference>
<feature type="domain" description="DUF1540" evidence="1">
    <location>
        <begin position="62"/>
        <end position="100"/>
    </location>
</feature>
<evidence type="ECO:0000313" key="3">
    <source>
        <dbReference type="Proteomes" id="UP000655830"/>
    </source>
</evidence>
<sequence length="103" mass="11114">MPKLYCGVENCTYNAEHCCCLGKVDVDGSEATDCTEGTCCNSFVEDNGVHNCSGEPEPNSEIDCKAESCMHNENCKCHAESIEVVGNGACRCGQTECSTFTRR</sequence>
<dbReference type="EMBL" id="JACRSY010000004">
    <property type="protein sequence ID" value="MBC8578609.1"/>
    <property type="molecule type" value="Genomic_DNA"/>
</dbReference>
<evidence type="ECO:0000259" key="1">
    <source>
        <dbReference type="Pfam" id="PF07561"/>
    </source>
</evidence>
<comment type="caution">
    <text evidence="2">The sequence shown here is derived from an EMBL/GenBank/DDBJ whole genome shotgun (WGS) entry which is preliminary data.</text>
</comment>